<feature type="region of interest" description="Disordered" evidence="1">
    <location>
        <begin position="156"/>
        <end position="176"/>
    </location>
</feature>
<proteinExistence type="predicted"/>
<feature type="chain" id="PRO_5038477326" description="DUF4232 domain-containing protein" evidence="2">
    <location>
        <begin position="21"/>
        <end position="272"/>
    </location>
</feature>
<dbReference type="AlphaFoldDB" id="C7R2N0"/>
<dbReference type="OrthoDB" id="3268346at2"/>
<evidence type="ECO:0000313" key="4">
    <source>
        <dbReference type="EMBL" id="ACV10021.1"/>
    </source>
</evidence>
<feature type="signal peptide" evidence="2">
    <location>
        <begin position="1"/>
        <end position="20"/>
    </location>
</feature>
<dbReference type="EMBL" id="CP001706">
    <property type="protein sequence ID" value="ACV10021.1"/>
    <property type="molecule type" value="Genomic_DNA"/>
</dbReference>
<evidence type="ECO:0000313" key="5">
    <source>
        <dbReference type="Proteomes" id="UP000000628"/>
    </source>
</evidence>
<keyword evidence="5" id="KW-1185">Reference proteome</keyword>
<dbReference type="Pfam" id="PF14016">
    <property type="entry name" value="DUF4232"/>
    <property type="match status" value="1"/>
</dbReference>
<evidence type="ECO:0000256" key="1">
    <source>
        <dbReference type="SAM" id="MobiDB-lite"/>
    </source>
</evidence>
<protein>
    <recommendedName>
        <fullName evidence="3">DUF4232 domain-containing protein</fullName>
    </recommendedName>
</protein>
<feature type="region of interest" description="Disordered" evidence="1">
    <location>
        <begin position="219"/>
        <end position="248"/>
    </location>
</feature>
<dbReference type="eggNOG" id="ENOG503368A">
    <property type="taxonomic scope" value="Bacteria"/>
</dbReference>
<dbReference type="PROSITE" id="PS51257">
    <property type="entry name" value="PROKAR_LIPOPROTEIN"/>
    <property type="match status" value="1"/>
</dbReference>
<feature type="compositionally biased region" description="Polar residues" evidence="1">
    <location>
        <begin position="164"/>
        <end position="176"/>
    </location>
</feature>
<dbReference type="STRING" id="471856.Jden_2387"/>
<evidence type="ECO:0000256" key="2">
    <source>
        <dbReference type="SAM" id="SignalP"/>
    </source>
</evidence>
<gene>
    <name evidence="4" type="ordered locus">Jden_2387</name>
</gene>
<evidence type="ECO:0000259" key="3">
    <source>
        <dbReference type="Pfam" id="PF14016"/>
    </source>
</evidence>
<feature type="region of interest" description="Disordered" evidence="1">
    <location>
        <begin position="18"/>
        <end position="73"/>
    </location>
</feature>
<dbReference type="RefSeq" id="WP_015772632.1">
    <property type="nucleotide sequence ID" value="NC_013174.1"/>
</dbReference>
<feature type="domain" description="DUF4232" evidence="3">
    <location>
        <begin position="99"/>
        <end position="225"/>
    </location>
</feature>
<organism evidence="4 5">
    <name type="scientific">Jonesia denitrificans (strain ATCC 14870 / DSM 20603 / BCRC 15368 / CIP 55.134 / JCM 11481 / NBRC 15587 / NCTC 10816 / Prevot 55134)</name>
    <name type="common">Listeria denitrificans</name>
    <dbReference type="NCBI Taxonomy" id="471856"/>
    <lineage>
        <taxon>Bacteria</taxon>
        <taxon>Bacillati</taxon>
        <taxon>Actinomycetota</taxon>
        <taxon>Actinomycetes</taxon>
        <taxon>Micrococcales</taxon>
        <taxon>Jonesiaceae</taxon>
        <taxon>Jonesia</taxon>
    </lineage>
</organism>
<dbReference type="KEGG" id="jde:Jden_2387"/>
<dbReference type="HOGENOM" id="CLU_1022233_0_0_11"/>
<reference evidence="4 5" key="1">
    <citation type="journal article" date="2009" name="Stand. Genomic Sci.">
        <title>Complete genome sequence of Jonesia denitrificans type strain (Prevot 55134).</title>
        <authorList>
            <person name="Pukall R."/>
            <person name="Gehrich-Schroter G."/>
            <person name="Lapidus A."/>
            <person name="Nolan M."/>
            <person name="Glavina Del Rio T."/>
            <person name="Lucas S."/>
            <person name="Chen F."/>
            <person name="Tice H."/>
            <person name="Pitluck S."/>
            <person name="Cheng J.F."/>
            <person name="Copeland A."/>
            <person name="Saunders E."/>
            <person name="Brettin T."/>
            <person name="Detter J.C."/>
            <person name="Bruce D."/>
            <person name="Goodwin L."/>
            <person name="Pati A."/>
            <person name="Ivanova N."/>
            <person name="Mavromatis K."/>
            <person name="Ovchinnikova G."/>
            <person name="Chen A."/>
            <person name="Palaniappan K."/>
            <person name="Land M."/>
            <person name="Hauser L."/>
            <person name="Chang Y.J."/>
            <person name="Jeffries C.D."/>
            <person name="Chain P."/>
            <person name="Goker M."/>
            <person name="Bristow J."/>
            <person name="Eisen J.A."/>
            <person name="Markowitz V."/>
            <person name="Hugenholtz P."/>
            <person name="Kyrpides N.C."/>
            <person name="Klenk H.P."/>
            <person name="Han C."/>
        </authorList>
    </citation>
    <scope>NUCLEOTIDE SEQUENCE [LARGE SCALE GENOMIC DNA]</scope>
    <source>
        <strain evidence="5">ATCC 14870 / DSM 20603 / BCRC 15368 / CIP 55.134 / JCM 11481 / NBRC 15587 / NCTC 10816 / Prevot 55134</strain>
    </source>
</reference>
<dbReference type="InterPro" id="IPR025326">
    <property type="entry name" value="DUF4232"/>
</dbReference>
<accession>C7R2N0</accession>
<feature type="compositionally biased region" description="Basic and acidic residues" evidence="1">
    <location>
        <begin position="53"/>
        <end position="65"/>
    </location>
</feature>
<dbReference type="Proteomes" id="UP000000628">
    <property type="component" value="Chromosome"/>
</dbReference>
<keyword evidence="2" id="KW-0732">Signal</keyword>
<feature type="compositionally biased region" description="Polar residues" evidence="1">
    <location>
        <begin position="233"/>
        <end position="248"/>
    </location>
</feature>
<sequence>MSHRTIAAILIGVTALAGCASPTPDGPAPPGQDTTNTSPRPIPPPSAPSSVPEPHETDYPEHWDTPPDYPITADKDLTEEDLLAALRISATAQPHPDHCTANDVRVTIQALDAALGYRLGSITVTNTSTTPCTVQGYPGFGARGEWGNTFLLVAEQDDPLHNPDPSSKQSDTTQQPVIIVDPGGSAKANMGWYGELAGAYSEPISLFIVQLVEGDTPVTQPVTSPYSDKEQDATSANGLPAPNSSLDIGLTTSVEVGPFAVIPPPKEGNISE</sequence>
<name>C7R2N0_JONDD</name>